<name>A0A2V5H4N7_ASPV1</name>
<dbReference type="Gene3D" id="4.10.240.10">
    <property type="entry name" value="Zn(2)-C6 fungal-type DNA-binding domain"/>
    <property type="match status" value="1"/>
</dbReference>
<keyword evidence="4" id="KW-0539">Nucleus</keyword>
<dbReference type="AlphaFoldDB" id="A0A2V5H4N7"/>
<dbReference type="PROSITE" id="PS50048">
    <property type="entry name" value="ZN2_CY6_FUNGAL_2"/>
    <property type="match status" value="1"/>
</dbReference>
<dbReference type="GO" id="GO:0003677">
    <property type="term" value="F:DNA binding"/>
    <property type="evidence" value="ECO:0007669"/>
    <property type="project" value="UniProtKB-KW"/>
</dbReference>
<sequence>MAPSITPYTRKLARKTHRKSRFGCRNCKRRRIKCDEIKPHCTNCIRHAIDCDYSSQRRISSSSPTETSSSNSSLSDRADGDYTYISSTPTNFKPPTRAHGPSRTSAPQPHHSARPSHEVAKRPFEFTATDMALFHHFLTSKDLTAVQPRAQQQLCRLGFSHHYVLRLLLAFAGFHLVRKSAGDPMVQYMGTAKDYFAEADRHLETAVQEVTALVPQINPDNAHAMYASAIFIFLSSLAKGPQPGEYLAFRDDGGSGYLGLFLGVRSILELCQNDIPTDVFAISGDDNPTSDPSGGDLASQDAAILAESQNYEHHLNSLRQLLSIYVPDSDPRSPNYHRMLNHLHYCLAAVLGPGPRLPGMSLFPHIFAWLYQLPDDLMHDLRRKESVALILFSFFSVLLHQLNAVWFIHDWPQHIVKGVYSNLDPAFRPFIQWPLDWVGLGDLEQVLGTGTDLAAYCSTPVGLAECSRSDRYA</sequence>
<evidence type="ECO:0000256" key="4">
    <source>
        <dbReference type="ARBA" id="ARBA00023242"/>
    </source>
</evidence>
<evidence type="ECO:0000256" key="2">
    <source>
        <dbReference type="ARBA" id="ARBA00023125"/>
    </source>
</evidence>
<evidence type="ECO:0000313" key="7">
    <source>
        <dbReference type="EMBL" id="PYI19058.1"/>
    </source>
</evidence>
<dbReference type="OMA" id="WPQIFGW"/>
<dbReference type="CDD" id="cd00067">
    <property type="entry name" value="GAL4"/>
    <property type="match status" value="1"/>
</dbReference>
<evidence type="ECO:0000256" key="3">
    <source>
        <dbReference type="ARBA" id="ARBA00023163"/>
    </source>
</evidence>
<dbReference type="Pfam" id="PF00172">
    <property type="entry name" value="Zn_clus"/>
    <property type="match status" value="1"/>
</dbReference>
<dbReference type="EMBL" id="KZ825138">
    <property type="protein sequence ID" value="PYI19058.1"/>
    <property type="molecule type" value="Genomic_DNA"/>
</dbReference>
<dbReference type="PRINTS" id="PR00755">
    <property type="entry name" value="AFLATOXINBRP"/>
</dbReference>
<dbReference type="GO" id="GO:0000981">
    <property type="term" value="F:DNA-binding transcription factor activity, RNA polymerase II-specific"/>
    <property type="evidence" value="ECO:0007669"/>
    <property type="project" value="InterPro"/>
</dbReference>
<keyword evidence="3" id="KW-0804">Transcription</keyword>
<evidence type="ECO:0000256" key="1">
    <source>
        <dbReference type="ARBA" id="ARBA00023015"/>
    </source>
</evidence>
<dbReference type="InterPro" id="IPR036864">
    <property type="entry name" value="Zn2-C6_fun-type_DNA-bd_sf"/>
</dbReference>
<keyword evidence="8" id="KW-1185">Reference proteome</keyword>
<dbReference type="GO" id="GO:0008270">
    <property type="term" value="F:zinc ion binding"/>
    <property type="evidence" value="ECO:0007669"/>
    <property type="project" value="InterPro"/>
</dbReference>
<keyword evidence="1" id="KW-0805">Transcription regulation</keyword>
<protein>
    <recommendedName>
        <fullName evidence="6">Zn(2)-C6 fungal-type domain-containing protein</fullName>
    </recommendedName>
</protein>
<proteinExistence type="predicted"/>
<dbReference type="Proteomes" id="UP000249829">
    <property type="component" value="Unassembled WGS sequence"/>
</dbReference>
<gene>
    <name evidence="7" type="ORF">BO99DRAFT_334117</name>
</gene>
<feature type="compositionally biased region" description="Polar residues" evidence="5">
    <location>
        <begin position="84"/>
        <end position="93"/>
    </location>
</feature>
<dbReference type="InterPro" id="IPR052400">
    <property type="entry name" value="Zn2-C6_fungal_TF"/>
</dbReference>
<reference evidence="7 8" key="1">
    <citation type="submission" date="2018-02" db="EMBL/GenBank/DDBJ databases">
        <title>The genomes of Aspergillus section Nigri reveals drivers in fungal speciation.</title>
        <authorList>
            <consortium name="DOE Joint Genome Institute"/>
            <person name="Vesth T.C."/>
            <person name="Nybo J."/>
            <person name="Theobald S."/>
            <person name="Brandl J."/>
            <person name="Frisvad J.C."/>
            <person name="Nielsen K.F."/>
            <person name="Lyhne E.K."/>
            <person name="Kogle M.E."/>
            <person name="Kuo A."/>
            <person name="Riley R."/>
            <person name="Clum A."/>
            <person name="Nolan M."/>
            <person name="Lipzen A."/>
            <person name="Salamov A."/>
            <person name="Henrissat B."/>
            <person name="Wiebenga A."/>
            <person name="De vries R.P."/>
            <person name="Grigoriev I.V."/>
            <person name="Mortensen U.H."/>
            <person name="Andersen M.R."/>
            <person name="Baker S.E."/>
        </authorList>
    </citation>
    <scope>NUCLEOTIDE SEQUENCE [LARGE SCALE GENOMIC DNA]</scope>
    <source>
        <strain evidence="7 8">CBS 115571</strain>
    </source>
</reference>
<dbReference type="PANTHER" id="PTHR47657">
    <property type="entry name" value="STEROL REGULATORY ELEMENT-BINDING PROTEIN ECM22"/>
    <property type="match status" value="1"/>
</dbReference>
<feature type="domain" description="Zn(2)-C6 fungal-type" evidence="6">
    <location>
        <begin position="23"/>
        <end position="53"/>
    </location>
</feature>
<dbReference type="PROSITE" id="PS00463">
    <property type="entry name" value="ZN2_CY6_FUNGAL_1"/>
    <property type="match status" value="1"/>
</dbReference>
<organism evidence="7 8">
    <name type="scientific">Aspergillus violaceofuscus (strain CBS 115571)</name>
    <dbReference type="NCBI Taxonomy" id="1450538"/>
    <lineage>
        <taxon>Eukaryota</taxon>
        <taxon>Fungi</taxon>
        <taxon>Dikarya</taxon>
        <taxon>Ascomycota</taxon>
        <taxon>Pezizomycotina</taxon>
        <taxon>Eurotiomycetes</taxon>
        <taxon>Eurotiomycetidae</taxon>
        <taxon>Eurotiales</taxon>
        <taxon>Aspergillaceae</taxon>
        <taxon>Aspergillus</taxon>
    </lineage>
</organism>
<evidence type="ECO:0000256" key="5">
    <source>
        <dbReference type="SAM" id="MobiDB-lite"/>
    </source>
</evidence>
<dbReference type="SMART" id="SM00066">
    <property type="entry name" value="GAL4"/>
    <property type="match status" value="1"/>
</dbReference>
<evidence type="ECO:0000313" key="8">
    <source>
        <dbReference type="Proteomes" id="UP000249829"/>
    </source>
</evidence>
<keyword evidence="2" id="KW-0238">DNA-binding</keyword>
<dbReference type="SUPFAM" id="SSF57701">
    <property type="entry name" value="Zn2/Cys6 DNA-binding domain"/>
    <property type="match status" value="1"/>
</dbReference>
<accession>A0A2V5H4N7</accession>
<dbReference type="InterPro" id="IPR001138">
    <property type="entry name" value="Zn2Cys6_DnaBD"/>
</dbReference>
<dbReference type="PANTHER" id="PTHR47657:SF3">
    <property type="entry name" value="ORSELLINIC ACID_F9775 BIOSYNTHESIS CLUSTER PROTEIN D-RELATED"/>
    <property type="match status" value="1"/>
</dbReference>
<feature type="compositionally biased region" description="Low complexity" evidence="5">
    <location>
        <begin position="56"/>
        <end position="75"/>
    </location>
</feature>
<evidence type="ECO:0000259" key="6">
    <source>
        <dbReference type="PROSITE" id="PS50048"/>
    </source>
</evidence>
<feature type="region of interest" description="Disordered" evidence="5">
    <location>
        <begin position="56"/>
        <end position="118"/>
    </location>
</feature>
<dbReference type="STRING" id="1450538.A0A2V5H4N7"/>